<dbReference type="PANTHER" id="PTHR22901">
    <property type="entry name" value="SIALATE O-ACETYLESTERASE"/>
    <property type="match status" value="1"/>
</dbReference>
<name>A0A552V3V8_9FLAO</name>
<dbReference type="AlphaFoldDB" id="A0A552V3V8"/>
<sequence>MKSNRLSRLFRLFALAVTGSSLANVSLPSFFADNMVLQRNAEVKLWGWASPNEEITITTGWDNKQYKVTPDNQANWELTISTPGEGGPYTLNFKGYNEVTFKNVMLGEVWLCSGQSNMEWTANSGIDNAEAEIAAANYPNIRFFTVAKRTAKSAQLDLEGNWQVCSPETMKYASAVGYFFAQHLQEDLKNVPIGIINSSWGGTPAEIWMPADYIAEDEVLAAAAAKHTPAKWGPIEAGRAYNAMINPLVGFKLAGVLWYQGESNVGSSVYDKTLGGLIASWRGAWKDDFSFYYVQIAPYKYEGDMRQGAVIRNSQRLVLQQIPKTGMVVISDVSPVNDIHPRNKRPVGERLANLALNDHYQINKGVVNGPLYKNHETKGRKLTVHFDNAKGLYFKDKANMFEIAGQDGEYHQATAKIVNDAVVLTSDKVEKPVHVRFAWHSAGRANLFNGANLPASSFISE</sequence>
<accession>A0A552V3V8</accession>
<dbReference type="InterPro" id="IPR005181">
    <property type="entry name" value="SASA"/>
</dbReference>
<evidence type="ECO:0000259" key="3">
    <source>
        <dbReference type="Pfam" id="PF03629"/>
    </source>
</evidence>
<keyword evidence="5" id="KW-1185">Reference proteome</keyword>
<dbReference type="Gene3D" id="3.40.50.1110">
    <property type="entry name" value="SGNH hydrolase"/>
    <property type="match status" value="1"/>
</dbReference>
<feature type="signal peptide" evidence="2">
    <location>
        <begin position="1"/>
        <end position="23"/>
    </location>
</feature>
<dbReference type="Proteomes" id="UP000320643">
    <property type="component" value="Unassembled WGS sequence"/>
</dbReference>
<dbReference type="InterPro" id="IPR039329">
    <property type="entry name" value="SIAE"/>
</dbReference>
<dbReference type="RefSeq" id="WP_143372738.1">
    <property type="nucleotide sequence ID" value="NZ_VJVZ01000004.1"/>
</dbReference>
<evidence type="ECO:0000256" key="2">
    <source>
        <dbReference type="SAM" id="SignalP"/>
    </source>
</evidence>
<evidence type="ECO:0000313" key="4">
    <source>
        <dbReference type="EMBL" id="TRW25156.1"/>
    </source>
</evidence>
<feature type="domain" description="Sialate O-acetylesterase" evidence="3">
    <location>
        <begin position="108"/>
        <end position="354"/>
    </location>
</feature>
<keyword evidence="2" id="KW-0732">Signal</keyword>
<keyword evidence="1" id="KW-0378">Hydrolase</keyword>
<dbReference type="Pfam" id="PF03629">
    <property type="entry name" value="SASA"/>
    <property type="match status" value="1"/>
</dbReference>
<dbReference type="EMBL" id="VJVZ01000004">
    <property type="protein sequence ID" value="TRW25156.1"/>
    <property type="molecule type" value="Genomic_DNA"/>
</dbReference>
<dbReference type="PANTHER" id="PTHR22901:SF0">
    <property type="entry name" value="SIALATE O-ACETYLESTERASE"/>
    <property type="match status" value="1"/>
</dbReference>
<evidence type="ECO:0000256" key="1">
    <source>
        <dbReference type="ARBA" id="ARBA00022801"/>
    </source>
</evidence>
<protein>
    <submittedName>
        <fullName evidence="4">Sialate O-acetylesterase</fullName>
    </submittedName>
</protein>
<organism evidence="4 5">
    <name type="scientific">Flavobacterium zepuense</name>
    <dbReference type="NCBI Taxonomy" id="2593302"/>
    <lineage>
        <taxon>Bacteria</taxon>
        <taxon>Pseudomonadati</taxon>
        <taxon>Bacteroidota</taxon>
        <taxon>Flavobacteriia</taxon>
        <taxon>Flavobacteriales</taxon>
        <taxon>Flavobacteriaceae</taxon>
        <taxon>Flavobacterium</taxon>
    </lineage>
</organism>
<dbReference type="InterPro" id="IPR036514">
    <property type="entry name" value="SGNH_hydro_sf"/>
</dbReference>
<evidence type="ECO:0000313" key="5">
    <source>
        <dbReference type="Proteomes" id="UP000320643"/>
    </source>
</evidence>
<dbReference type="GO" id="GO:0001681">
    <property type="term" value="F:sialate O-acetylesterase activity"/>
    <property type="evidence" value="ECO:0007669"/>
    <property type="project" value="InterPro"/>
</dbReference>
<dbReference type="GO" id="GO:0005975">
    <property type="term" value="P:carbohydrate metabolic process"/>
    <property type="evidence" value="ECO:0007669"/>
    <property type="project" value="TreeGrafter"/>
</dbReference>
<proteinExistence type="predicted"/>
<dbReference type="SUPFAM" id="SSF52266">
    <property type="entry name" value="SGNH hydrolase"/>
    <property type="match status" value="1"/>
</dbReference>
<gene>
    <name evidence="4" type="ORF">FMM05_07560</name>
</gene>
<comment type="caution">
    <text evidence="4">The sequence shown here is derived from an EMBL/GenBank/DDBJ whole genome shotgun (WGS) entry which is preliminary data.</text>
</comment>
<reference evidence="4 5" key="1">
    <citation type="submission" date="2019-07" db="EMBL/GenBank/DDBJ databases">
        <title>Flavobacterium sp. nov., isolated from glacier ice.</title>
        <authorList>
            <person name="Liu Q."/>
            <person name="Xin Y.-H."/>
        </authorList>
    </citation>
    <scope>NUCLEOTIDE SEQUENCE [LARGE SCALE GENOMIC DNA]</scope>
    <source>
        <strain evidence="4 5">ZT4R6</strain>
    </source>
</reference>
<dbReference type="OrthoDB" id="9816001at2"/>
<feature type="chain" id="PRO_5022032489" evidence="2">
    <location>
        <begin position="24"/>
        <end position="461"/>
    </location>
</feature>